<dbReference type="FunFam" id="1.50.10.10:FF:000028">
    <property type="entry name" value="Alpha-L-fucosidase 2"/>
    <property type="match status" value="1"/>
</dbReference>
<feature type="domain" description="Alpha fucosidase A-like C-terminal" evidence="2">
    <location>
        <begin position="742"/>
        <end position="805"/>
    </location>
</feature>
<dbReference type="SUPFAM" id="SSF48208">
    <property type="entry name" value="Six-hairpin glycosidases"/>
    <property type="match status" value="1"/>
</dbReference>
<dbReference type="GO" id="GO:0005975">
    <property type="term" value="P:carbohydrate metabolic process"/>
    <property type="evidence" value="ECO:0007669"/>
    <property type="project" value="InterPro"/>
</dbReference>
<dbReference type="EMBL" id="CP036546">
    <property type="protein sequence ID" value="QCQ44113.1"/>
    <property type="molecule type" value="Genomic_DNA"/>
</dbReference>
<evidence type="ECO:0000313" key="5">
    <source>
        <dbReference type="EMBL" id="RHH10519.1"/>
    </source>
</evidence>
<dbReference type="OrthoDB" id="9802600at2"/>
<dbReference type="Gene3D" id="1.50.10.10">
    <property type="match status" value="1"/>
</dbReference>
<evidence type="ECO:0000313" key="7">
    <source>
        <dbReference type="Proteomes" id="UP000266644"/>
    </source>
</evidence>
<feature type="domain" description="Glycosyl hydrolase family 95 N-terminal" evidence="1">
    <location>
        <begin position="26"/>
        <end position="296"/>
    </location>
</feature>
<sequence length="827" mass="92437">MKKHIFTTLFCLLEACLLFGGNNLSLWYRQPAANWNEALPLGNGYLGAMVFGDAGREHLQLNESTLYSGEPFSGVGVPSIGSVYNEVLALLNHGDYAGAHRLITRNWQGRLSQSYQPLADLFLSFDVQGKVENYVRELNLQDAVHTIRYQAGGIRYTREYFISNPDRVMVIRISASRRSPVNVAVSYTSEHPTAKVDGTGEELILSGQAPGCVERRTLDFLEKNGLTDRHPELFDSHGRRKTDKQVLYADEVGGKGMFFQSRVKVLKGNATLQDNQLKVSGEGEIILLVAAATSYNGFDRSPSQDGSDYQAKLDTILSVAGQLPYEDLKKRHLADYQRLFGRVALTLKSEKDYSGLPTDRRIIGFRDNPDNALAALLFQYGRYLLIASSREGGQPANLQGIWNKDVVPAWSSSYTININTEMNYWPAETTGLPECSEPLFRLIRELAVNGSATATKMYNLPGWTSHHITSIWRESGPADGEPTWFMWNMSAGWLCRHLWDHYLFSGDKKFLRETAYPLMRDAARFYNAWLVEKDGMWQTPLGVSPENQFLTPEKKTSAVAPAPAMDMAIIRELFSNTAEAAAILAADSILPPADTLLLHVMGAKQLVPYRIGKRGQIMEWSEDFDEVEPHHRHLSHLYGFHPGCEITPGKTPELVSAVRRTLELRGDEATGWSMGWKINMWARMHDGNHAYRIIRNLFTPTDFGPEVNRHGGLYKNLFDAHPPFQIDGNFGYTAGVAEMLLQSHDGVIDVLPALPDVWAEGKVTGLRARGGFIIDITWSKSGKTVVKVFSEQGNACRLKIGRKVKEVVIPAGQSQVFTVKRWSGMGQ</sequence>
<dbReference type="RefSeq" id="WP_032535561.1">
    <property type="nucleotide sequence ID" value="NZ_CP036546.1"/>
</dbReference>
<accession>A0A396C1C6</accession>
<dbReference type="Pfam" id="PF14498">
    <property type="entry name" value="Glyco_hyd_65N_2"/>
    <property type="match status" value="1"/>
</dbReference>
<dbReference type="InterPro" id="IPR012341">
    <property type="entry name" value="6hp_glycosidase-like_sf"/>
</dbReference>
<dbReference type="PIRSF" id="PIRSF007663">
    <property type="entry name" value="UCP007663"/>
    <property type="match status" value="1"/>
</dbReference>
<reference evidence="4 6" key="3">
    <citation type="submission" date="2019-03" db="EMBL/GenBank/DDBJ databases">
        <title>Complete genome assembly of MDR B. fragilis.</title>
        <authorList>
            <person name="Sydenham T.V."/>
            <person name="Hasman H."/>
            <person name="Justesen U.S."/>
        </authorList>
    </citation>
    <scope>NUCLEOTIDE SEQUENCE [LARGE SCALE GENOMIC DNA]</scope>
    <source>
        <strain evidence="4 6">DCMSKEJBY0001B</strain>
    </source>
</reference>
<organism evidence="5 7">
    <name type="scientific">Bacteroides fragilis</name>
    <dbReference type="NCBI Taxonomy" id="817"/>
    <lineage>
        <taxon>Bacteria</taxon>
        <taxon>Pseudomonadati</taxon>
        <taxon>Bacteroidota</taxon>
        <taxon>Bacteroidia</taxon>
        <taxon>Bacteroidales</taxon>
        <taxon>Bacteroidaceae</taxon>
        <taxon>Bacteroides</taxon>
    </lineage>
</organism>
<dbReference type="AlphaFoldDB" id="A0A396C1C6"/>
<dbReference type="GO" id="GO:0004560">
    <property type="term" value="F:alpha-L-fucosidase activity"/>
    <property type="evidence" value="ECO:0007669"/>
    <property type="project" value="InterPro"/>
</dbReference>
<feature type="domain" description="Glycosyl hydrolase family 95 catalytic" evidence="3">
    <location>
        <begin position="325"/>
        <end position="740"/>
    </location>
</feature>
<evidence type="ECO:0000313" key="6">
    <source>
        <dbReference type="Proteomes" id="UP000036847"/>
    </source>
</evidence>
<reference evidence="4" key="1">
    <citation type="book" date="2014" name="THE 24TH EUROPEAN CONGRESS OF CLINICAL MICROBIOLOGY AND INFECTIOUS DISEASES" publisher="ECCMID 2014" city="Barcelona, Spain">
        <title>Identification of resistance genes in three multidrug-resistant Bacteroides fragilis isolates by whole genome sequencing.</title>
        <editorList>
            <person name="Unknown"/>
            <person name="A."/>
        </editorList>
        <authorList>
            <person name="Sydenham T.V."/>
            <person name="Hasman H."/>
            <person name="Wang M."/>
            <person name="Soki J."/>
            <person name="Nagy E."/>
            <person name="Justesen U.S."/>
        </authorList>
    </citation>
    <scope>NUCLEOTIDE SEQUENCE</scope>
    <source>
        <strain evidence="4">DCMSKEJBY0001B</strain>
    </source>
</reference>
<dbReference type="EMBL" id="QRJE01000018">
    <property type="protein sequence ID" value="RHH10519.1"/>
    <property type="molecule type" value="Genomic_DNA"/>
</dbReference>
<name>A0A396C1C6_BACFG</name>
<dbReference type="Gene3D" id="2.70.98.50">
    <property type="entry name" value="putative glycoside hydrolase family protein from bacillus halodurans"/>
    <property type="match status" value="1"/>
</dbReference>
<dbReference type="Proteomes" id="UP000266644">
    <property type="component" value="Unassembled WGS sequence"/>
</dbReference>
<evidence type="ECO:0000259" key="3">
    <source>
        <dbReference type="Pfam" id="PF22124"/>
    </source>
</evidence>
<dbReference type="InterPro" id="IPR027414">
    <property type="entry name" value="GH95_N_dom"/>
</dbReference>
<dbReference type="Pfam" id="PF21307">
    <property type="entry name" value="Glyco_hydro_95_C"/>
    <property type="match status" value="1"/>
</dbReference>
<gene>
    <name evidence="5" type="ORF">DW228_12295</name>
    <name evidence="4" type="ORF">EC80_004270</name>
</gene>
<dbReference type="InterPro" id="IPR049053">
    <property type="entry name" value="AFCA-like_C"/>
</dbReference>
<dbReference type="InterPro" id="IPR008928">
    <property type="entry name" value="6-hairpin_glycosidase_sf"/>
</dbReference>
<dbReference type="InterPro" id="IPR016518">
    <property type="entry name" value="Alpha-L-fucosidase"/>
</dbReference>
<evidence type="ECO:0000313" key="4">
    <source>
        <dbReference type="EMBL" id="QCQ44113.1"/>
    </source>
</evidence>
<evidence type="ECO:0000259" key="1">
    <source>
        <dbReference type="Pfam" id="PF14498"/>
    </source>
</evidence>
<dbReference type="InterPro" id="IPR013780">
    <property type="entry name" value="Glyco_hydro_b"/>
</dbReference>
<dbReference type="Gene3D" id="2.60.40.1180">
    <property type="entry name" value="Golgi alpha-mannosidase II"/>
    <property type="match status" value="1"/>
</dbReference>
<dbReference type="Proteomes" id="UP000036847">
    <property type="component" value="Chromosome"/>
</dbReference>
<dbReference type="PANTHER" id="PTHR31084">
    <property type="entry name" value="ALPHA-L-FUCOSIDASE 2"/>
    <property type="match status" value="1"/>
</dbReference>
<reference evidence="5 7" key="2">
    <citation type="submission" date="2018-08" db="EMBL/GenBank/DDBJ databases">
        <title>A genome reference for cultivated species of the human gut microbiota.</title>
        <authorList>
            <person name="Zou Y."/>
            <person name="Xue W."/>
            <person name="Luo G."/>
        </authorList>
    </citation>
    <scope>NUCLEOTIDE SEQUENCE [LARGE SCALE GENOMIC DNA]</scope>
    <source>
        <strain evidence="5 7">AM18-6</strain>
    </source>
</reference>
<dbReference type="PANTHER" id="PTHR31084:SF0">
    <property type="entry name" value="ALPHA-L-FUCOSIDASE 2"/>
    <property type="match status" value="1"/>
</dbReference>
<evidence type="ECO:0000259" key="2">
    <source>
        <dbReference type="Pfam" id="PF21307"/>
    </source>
</evidence>
<keyword evidence="5" id="KW-0378">Hydrolase</keyword>
<protein>
    <submittedName>
        <fullName evidence="5">Glycoside hydrolase family 95 protein</fullName>
    </submittedName>
</protein>
<proteinExistence type="predicted"/>
<dbReference type="InterPro" id="IPR054363">
    <property type="entry name" value="GH95_cat"/>
</dbReference>
<dbReference type="Pfam" id="PF22124">
    <property type="entry name" value="Glyco_hydro_95_cat"/>
    <property type="match status" value="1"/>
</dbReference>